<reference evidence="1 2" key="1">
    <citation type="submission" date="2014-01" db="EMBL/GenBank/DDBJ databases">
        <title>Isolation of Serratia multitudinisentens RB-25 from Ex-Landfill site.</title>
        <authorList>
            <person name="Robson E.H.J."/>
        </authorList>
    </citation>
    <scope>NUCLEOTIDE SEQUENCE [LARGE SCALE GENOMIC DNA]</scope>
    <source>
        <strain evidence="1 2">RB-25</strain>
    </source>
</reference>
<dbReference type="STRING" id="1441930.Z042_22740"/>
<reference evidence="1 2" key="2">
    <citation type="submission" date="2015-03" db="EMBL/GenBank/DDBJ databases">
        <authorList>
            <person name="Chan K.-G."/>
        </authorList>
    </citation>
    <scope>NUCLEOTIDE SEQUENCE [LARGE SCALE GENOMIC DNA]</scope>
    <source>
        <strain evidence="1 2">RB-25</strain>
    </source>
</reference>
<dbReference type="KEGG" id="sfo:Z042_22740"/>
<organism evidence="1 2">
    <name type="scientific">Chania multitudinisentens RB-25</name>
    <dbReference type="NCBI Taxonomy" id="1441930"/>
    <lineage>
        <taxon>Bacteria</taxon>
        <taxon>Pseudomonadati</taxon>
        <taxon>Pseudomonadota</taxon>
        <taxon>Gammaproteobacteria</taxon>
        <taxon>Enterobacterales</taxon>
        <taxon>Yersiniaceae</taxon>
        <taxon>Chania</taxon>
    </lineage>
</organism>
<dbReference type="EMBL" id="CP007044">
    <property type="protein sequence ID" value="AHG22976.1"/>
    <property type="molecule type" value="Genomic_DNA"/>
</dbReference>
<sequence>MAIRHCLRATSYAVREDNVVLWQAGEAVKGRISEAFTHRFINIQIWYIKFHKDSNFFTLFWPSGAYILSKTLTARLKELLKFRQHAEYSTGRLQSRK</sequence>
<proteinExistence type="predicted"/>
<dbReference type="AlphaFoldDB" id="W0LGW6"/>
<keyword evidence="2" id="KW-1185">Reference proteome</keyword>
<accession>W0LGW6</accession>
<evidence type="ECO:0000313" key="1">
    <source>
        <dbReference type="EMBL" id="AHG22976.1"/>
    </source>
</evidence>
<gene>
    <name evidence="1" type="ORF">Z042_22740</name>
</gene>
<dbReference type="Proteomes" id="UP000019030">
    <property type="component" value="Chromosome"/>
</dbReference>
<dbReference type="HOGENOM" id="CLU_2345077_0_0_6"/>
<evidence type="ECO:0000313" key="2">
    <source>
        <dbReference type="Proteomes" id="UP000019030"/>
    </source>
</evidence>
<name>W0LGW6_9GAMM</name>
<protein>
    <submittedName>
        <fullName evidence="1">Uncharacterized protein</fullName>
    </submittedName>
</protein>